<dbReference type="Pfam" id="PF03150">
    <property type="entry name" value="CCP_MauG"/>
    <property type="match status" value="1"/>
</dbReference>
<keyword evidence="2 8" id="KW-0349">Heme</keyword>
<comment type="subcellular location">
    <subcellularLocation>
        <location evidence="1">Periplasm</location>
    </subcellularLocation>
</comment>
<dbReference type="InterPro" id="IPR026259">
    <property type="entry name" value="MauG/Cytc_peroxidase"/>
</dbReference>
<dbReference type="InterPro" id="IPR051395">
    <property type="entry name" value="Cytochrome_c_Peroxidase/MauG"/>
</dbReference>
<evidence type="ECO:0000259" key="9">
    <source>
        <dbReference type="PROSITE" id="PS51007"/>
    </source>
</evidence>
<keyword evidence="6" id="KW-0560">Oxidoreductase</keyword>
<dbReference type="InterPro" id="IPR036909">
    <property type="entry name" value="Cyt_c-like_dom_sf"/>
</dbReference>
<protein>
    <submittedName>
        <fullName evidence="10">Methylamine utilization protein</fullName>
    </submittedName>
</protein>
<comment type="caution">
    <text evidence="10">The sequence shown here is derived from an EMBL/GenBank/DDBJ whole genome shotgun (WGS) entry which is preliminary data.</text>
</comment>
<keyword evidence="11" id="KW-1185">Reference proteome</keyword>
<evidence type="ECO:0000256" key="7">
    <source>
        <dbReference type="ARBA" id="ARBA00023004"/>
    </source>
</evidence>
<evidence type="ECO:0000256" key="3">
    <source>
        <dbReference type="ARBA" id="ARBA00022723"/>
    </source>
</evidence>
<gene>
    <name evidence="10" type="primary">mauG</name>
    <name evidence="10" type="ORF">PAT01_28060</name>
</gene>
<dbReference type="Proteomes" id="UP000321189">
    <property type="component" value="Unassembled WGS sequence"/>
</dbReference>
<keyword evidence="4" id="KW-0732">Signal</keyword>
<name>A0ABQ0UGD9_PSEAF</name>
<dbReference type="PANTHER" id="PTHR30600">
    <property type="entry name" value="CYTOCHROME C PEROXIDASE-RELATED"/>
    <property type="match status" value="1"/>
</dbReference>
<evidence type="ECO:0000256" key="6">
    <source>
        <dbReference type="ARBA" id="ARBA00023002"/>
    </source>
</evidence>
<evidence type="ECO:0000256" key="2">
    <source>
        <dbReference type="ARBA" id="ARBA00022617"/>
    </source>
</evidence>
<sequence>MIKVIFVALAVFLFTADSKALNNKDLRALYSKGQAHWPAIQTSDGRSVEPMSLLPVASPKPEHVALGDKLFHDVQLSRNNTVSCATCHERDKGFHDGRTTAIGIDEQIGTRNTPAIFGIDQWQHFFWDGRASTAEQQALMPIENPIEMDLDPKIALARVNKDKSYRAFNKSAFNSSTLTTEQMAKALVAFERTLSAPNTRFKLFILRVKSSPKKAVMQLSDNELNGLHLFRTKAKCMTCHNGPLLSDNKFHNTGLHYYGRHFEDKGRFDATNNPDHIGQFRTPSLLGLAISFPWMHNGLFEDLTGIVSMYNHGGARPRPRKNQLNDPHFPKTTDLLIKLNLTKQEQADLVAFLRIL</sequence>
<feature type="domain" description="Cytochrome c" evidence="9">
    <location>
        <begin position="62"/>
        <end position="195"/>
    </location>
</feature>
<accession>A0ABQ0UGD9</accession>
<keyword evidence="5" id="KW-0574">Periplasm</keyword>
<dbReference type="InterPro" id="IPR004852">
    <property type="entry name" value="Di-haem_cyt_c_peroxidsae"/>
</dbReference>
<evidence type="ECO:0000256" key="1">
    <source>
        <dbReference type="ARBA" id="ARBA00004418"/>
    </source>
</evidence>
<dbReference type="PROSITE" id="PS51007">
    <property type="entry name" value="CYTC"/>
    <property type="match status" value="2"/>
</dbReference>
<dbReference type="InterPro" id="IPR009056">
    <property type="entry name" value="Cyt_c-like_dom"/>
</dbReference>
<dbReference type="SUPFAM" id="SSF46626">
    <property type="entry name" value="Cytochrome c"/>
    <property type="match status" value="2"/>
</dbReference>
<evidence type="ECO:0000256" key="5">
    <source>
        <dbReference type="ARBA" id="ARBA00022764"/>
    </source>
</evidence>
<keyword evidence="3 8" id="KW-0479">Metal-binding</keyword>
<feature type="domain" description="Cytochrome c" evidence="9">
    <location>
        <begin position="221"/>
        <end position="356"/>
    </location>
</feature>
<dbReference type="Gene3D" id="1.10.760.10">
    <property type="entry name" value="Cytochrome c-like domain"/>
    <property type="match status" value="2"/>
</dbReference>
<evidence type="ECO:0000313" key="11">
    <source>
        <dbReference type="Proteomes" id="UP000321189"/>
    </source>
</evidence>
<keyword evidence="7 8" id="KW-0408">Iron</keyword>
<dbReference type="PANTHER" id="PTHR30600:SF10">
    <property type="entry name" value="BLL6722 PROTEIN"/>
    <property type="match status" value="1"/>
</dbReference>
<reference evidence="10 11" key="1">
    <citation type="submission" date="2019-07" db="EMBL/GenBank/DDBJ databases">
        <title>Whole genome shotgun sequence of Pseudoalteromonas atlantica NBRC 103033.</title>
        <authorList>
            <person name="Hosoyama A."/>
            <person name="Uohara A."/>
            <person name="Ohji S."/>
            <person name="Ichikawa N."/>
        </authorList>
    </citation>
    <scope>NUCLEOTIDE SEQUENCE [LARGE SCALE GENOMIC DNA]</scope>
    <source>
        <strain evidence="10 11">NBRC 103033</strain>
    </source>
</reference>
<evidence type="ECO:0000256" key="4">
    <source>
        <dbReference type="ARBA" id="ARBA00022729"/>
    </source>
</evidence>
<evidence type="ECO:0000256" key="8">
    <source>
        <dbReference type="PROSITE-ProRule" id="PRU00433"/>
    </source>
</evidence>
<evidence type="ECO:0000313" key="10">
    <source>
        <dbReference type="EMBL" id="GEK77502.1"/>
    </source>
</evidence>
<proteinExistence type="predicted"/>
<dbReference type="EMBL" id="BJUT01000036">
    <property type="protein sequence ID" value="GEK77502.1"/>
    <property type="molecule type" value="Genomic_DNA"/>
</dbReference>
<organism evidence="10 11">
    <name type="scientific">Pseudoalteromonas atlantica</name>
    <name type="common">Alteromonas atlantica</name>
    <dbReference type="NCBI Taxonomy" id="288"/>
    <lineage>
        <taxon>Bacteria</taxon>
        <taxon>Pseudomonadati</taxon>
        <taxon>Pseudomonadota</taxon>
        <taxon>Gammaproteobacteria</taxon>
        <taxon>Alteromonadales</taxon>
        <taxon>Pseudoalteromonadaceae</taxon>
        <taxon>Pseudoalteromonas</taxon>
    </lineage>
</organism>
<dbReference type="RefSeq" id="WP_154945668.1">
    <property type="nucleotide sequence ID" value="NZ_BJUT01000036.1"/>
</dbReference>
<dbReference type="PIRSF" id="PIRSF000294">
    <property type="entry name" value="Cytochrome-c_peroxidase"/>
    <property type="match status" value="1"/>
</dbReference>